<dbReference type="OrthoDB" id="3519228at2"/>
<accession>A0A5R9A8E0</accession>
<dbReference type="InterPro" id="IPR000073">
    <property type="entry name" value="AB_hydrolase_1"/>
</dbReference>
<feature type="domain" description="AB hydrolase-1" evidence="1">
    <location>
        <begin position="5"/>
        <end position="201"/>
    </location>
</feature>
<name>A0A5R9A8E0_9MICC</name>
<dbReference type="AlphaFoldDB" id="A0A5R9A8E0"/>
<evidence type="ECO:0000259" key="1">
    <source>
        <dbReference type="Pfam" id="PF12697"/>
    </source>
</evidence>
<dbReference type="SUPFAM" id="SSF53474">
    <property type="entry name" value="alpha/beta-Hydrolases"/>
    <property type="match status" value="1"/>
</dbReference>
<dbReference type="PANTHER" id="PTHR43798">
    <property type="entry name" value="MONOACYLGLYCEROL LIPASE"/>
    <property type="match status" value="1"/>
</dbReference>
<keyword evidence="2" id="KW-0378">Hydrolase</keyword>
<dbReference type="PANTHER" id="PTHR43798:SF33">
    <property type="entry name" value="HYDROLASE, PUTATIVE (AFU_ORTHOLOGUE AFUA_2G14860)-RELATED"/>
    <property type="match status" value="1"/>
</dbReference>
<dbReference type="InterPro" id="IPR029058">
    <property type="entry name" value="AB_hydrolase_fold"/>
</dbReference>
<evidence type="ECO:0000313" key="2">
    <source>
        <dbReference type="EMBL" id="TLP74434.1"/>
    </source>
</evidence>
<proteinExistence type="predicted"/>
<dbReference type="GO" id="GO:0016020">
    <property type="term" value="C:membrane"/>
    <property type="evidence" value="ECO:0007669"/>
    <property type="project" value="TreeGrafter"/>
</dbReference>
<sequence length="210" mass="22352">MGNLIVFLAGAGQASSAWNEQVQRLPKYQSLALAATDLTDGPFSMDAAVEGLQRQILETGAESVTLIGLSLGGMIATRYAATHPEMLAGLLLSGSQIRPYPTLMSIQRGIMRLIPARMLPLPQGLDKPAFLQLLDAAAHTDLSDDLSRIEAPTLVLCGTKDRANLGAAKQLARRIPEAELRLITGGGHELATDVPDEFADAVSALLNRQE</sequence>
<gene>
    <name evidence="2" type="ORF">FEF27_08760</name>
</gene>
<dbReference type="Gene3D" id="3.40.50.1820">
    <property type="entry name" value="alpha/beta hydrolase"/>
    <property type="match status" value="1"/>
</dbReference>
<organism evidence="2 3">
    <name type="scientific">Nesterenkonia sphaerica</name>
    <dbReference type="NCBI Taxonomy" id="1804988"/>
    <lineage>
        <taxon>Bacteria</taxon>
        <taxon>Bacillati</taxon>
        <taxon>Actinomycetota</taxon>
        <taxon>Actinomycetes</taxon>
        <taxon>Micrococcales</taxon>
        <taxon>Micrococcaceae</taxon>
        <taxon>Nesterenkonia</taxon>
    </lineage>
</organism>
<dbReference type="Proteomes" id="UP000306544">
    <property type="component" value="Unassembled WGS sequence"/>
</dbReference>
<dbReference type="EMBL" id="VAWA01000010">
    <property type="protein sequence ID" value="TLP74434.1"/>
    <property type="molecule type" value="Genomic_DNA"/>
</dbReference>
<comment type="caution">
    <text evidence="2">The sequence shown here is derived from an EMBL/GenBank/DDBJ whole genome shotgun (WGS) entry which is preliminary data.</text>
</comment>
<protein>
    <submittedName>
        <fullName evidence="2">Alpha/beta hydrolase</fullName>
    </submittedName>
</protein>
<reference evidence="2 3" key="1">
    <citation type="submission" date="2019-05" db="EMBL/GenBank/DDBJ databases">
        <title>Nesterenkonia sp. GY239, isolated from the Southern Atlantic Ocean.</title>
        <authorList>
            <person name="Zhang G."/>
        </authorList>
    </citation>
    <scope>NUCLEOTIDE SEQUENCE [LARGE SCALE GENOMIC DNA]</scope>
    <source>
        <strain evidence="2 3">GY239</strain>
    </source>
</reference>
<evidence type="ECO:0000313" key="3">
    <source>
        <dbReference type="Proteomes" id="UP000306544"/>
    </source>
</evidence>
<dbReference type="RefSeq" id="WP_138170484.1">
    <property type="nucleotide sequence ID" value="NZ_VAWA01000010.1"/>
</dbReference>
<dbReference type="Pfam" id="PF12697">
    <property type="entry name" value="Abhydrolase_6"/>
    <property type="match status" value="1"/>
</dbReference>
<dbReference type="InterPro" id="IPR050266">
    <property type="entry name" value="AB_hydrolase_sf"/>
</dbReference>
<keyword evidence="3" id="KW-1185">Reference proteome</keyword>
<dbReference type="GO" id="GO:0016787">
    <property type="term" value="F:hydrolase activity"/>
    <property type="evidence" value="ECO:0007669"/>
    <property type="project" value="UniProtKB-KW"/>
</dbReference>